<dbReference type="Pfam" id="PF08609">
    <property type="entry name" value="Fes1"/>
    <property type="match status" value="1"/>
</dbReference>
<dbReference type="AlphaFoldDB" id="A0A0D2M3W2"/>
<dbReference type="OMA" id="PNSHASM"/>
<evidence type="ECO:0000256" key="1">
    <source>
        <dbReference type="ARBA" id="ARBA00011045"/>
    </source>
</evidence>
<feature type="region of interest" description="Disordered" evidence="3">
    <location>
        <begin position="211"/>
        <end position="276"/>
    </location>
</feature>
<dbReference type="Gene3D" id="1.25.10.10">
    <property type="entry name" value="Leucine-rich Repeat Variant"/>
    <property type="match status" value="1"/>
</dbReference>
<comment type="similarity">
    <text evidence="1">Belongs to the FES1 family.</text>
</comment>
<dbReference type="SUPFAM" id="SSF48371">
    <property type="entry name" value="ARM repeat"/>
    <property type="match status" value="1"/>
</dbReference>
<organism evidence="5 6">
    <name type="scientific">Hypholoma sublateritium (strain FD-334 SS-4)</name>
    <dbReference type="NCBI Taxonomy" id="945553"/>
    <lineage>
        <taxon>Eukaryota</taxon>
        <taxon>Fungi</taxon>
        <taxon>Dikarya</taxon>
        <taxon>Basidiomycota</taxon>
        <taxon>Agaricomycotina</taxon>
        <taxon>Agaricomycetes</taxon>
        <taxon>Agaricomycetidae</taxon>
        <taxon>Agaricales</taxon>
        <taxon>Agaricineae</taxon>
        <taxon>Strophariaceae</taxon>
        <taxon>Hypholoma</taxon>
    </lineage>
</organism>
<gene>
    <name evidence="5" type="ORF">HYPSUDRAFT_45879</name>
</gene>
<dbReference type="PANTHER" id="PTHR19316:SF18">
    <property type="entry name" value="HSP70-BINDING PROTEIN 1"/>
    <property type="match status" value="1"/>
</dbReference>
<protein>
    <recommendedName>
        <fullName evidence="4">Nucleotide exchange factor Fes1 domain-containing protein</fullName>
    </recommendedName>
</protein>
<sequence>MQSILRWSIENSTPLDSAASDRPPVARKDLDPGVIDMILGKPDSVQMKEDMAVAIDASRSEDERIDALDHLEMLVEHIDNANDLEKLKLWEPLQSLATADSSTLDIKTQALWVIGTSLQNNPSAQDVYLSYDPLVSLLSFLDHSNPSSLSLRAKAIYTLSGLLKHNAPALQKLGSPEVDGWHTLQNSLQDPSISVRRKVIFLLSSLLHPTSPANPPSTQAPADAPRITDGPHLSTSTAVTSSDAPNILTPDQAPAAGPDPVFANSHAANLQNPSRTSTSELTLSALQDYSILDTVISSLVTALPYGEDGENDGPDADFEEKAVHLIYVYSVSCRGTLSKTQKDRLKSWIQSVKEEGEKELLERWNLSREEYAALIGKLL</sequence>
<keyword evidence="6" id="KW-1185">Reference proteome</keyword>
<feature type="compositionally biased region" description="Polar residues" evidence="3">
    <location>
        <begin position="266"/>
        <end position="276"/>
    </location>
</feature>
<evidence type="ECO:0000313" key="6">
    <source>
        <dbReference type="Proteomes" id="UP000054270"/>
    </source>
</evidence>
<dbReference type="PANTHER" id="PTHR19316">
    <property type="entry name" value="PROTEIN FOLDING REGULATOR"/>
    <property type="match status" value="1"/>
</dbReference>
<dbReference type="GO" id="GO:0005783">
    <property type="term" value="C:endoplasmic reticulum"/>
    <property type="evidence" value="ECO:0007669"/>
    <property type="project" value="TreeGrafter"/>
</dbReference>
<reference evidence="6" key="1">
    <citation type="submission" date="2014-04" db="EMBL/GenBank/DDBJ databases">
        <title>Evolutionary Origins and Diversification of the Mycorrhizal Mutualists.</title>
        <authorList>
            <consortium name="DOE Joint Genome Institute"/>
            <consortium name="Mycorrhizal Genomics Consortium"/>
            <person name="Kohler A."/>
            <person name="Kuo A."/>
            <person name="Nagy L.G."/>
            <person name="Floudas D."/>
            <person name="Copeland A."/>
            <person name="Barry K.W."/>
            <person name="Cichocki N."/>
            <person name="Veneault-Fourrey C."/>
            <person name="LaButti K."/>
            <person name="Lindquist E.A."/>
            <person name="Lipzen A."/>
            <person name="Lundell T."/>
            <person name="Morin E."/>
            <person name="Murat C."/>
            <person name="Riley R."/>
            <person name="Ohm R."/>
            <person name="Sun H."/>
            <person name="Tunlid A."/>
            <person name="Henrissat B."/>
            <person name="Grigoriev I.V."/>
            <person name="Hibbett D.S."/>
            <person name="Martin F."/>
        </authorList>
    </citation>
    <scope>NUCLEOTIDE SEQUENCE [LARGE SCALE GENOMIC DNA]</scope>
    <source>
        <strain evidence="6">FD-334 SS-4</strain>
    </source>
</reference>
<evidence type="ECO:0000313" key="5">
    <source>
        <dbReference type="EMBL" id="KJA17878.1"/>
    </source>
</evidence>
<dbReference type="Proteomes" id="UP000054270">
    <property type="component" value="Unassembled WGS sequence"/>
</dbReference>
<dbReference type="OrthoDB" id="10250458at2759"/>
<accession>A0A0D2M3W2</accession>
<feature type="domain" description="Nucleotide exchange factor Fes1" evidence="4">
    <location>
        <begin position="1"/>
        <end position="84"/>
    </location>
</feature>
<dbReference type="InterPro" id="IPR013918">
    <property type="entry name" value="Nucleotide_exch_fac_Fes1"/>
</dbReference>
<evidence type="ECO:0000259" key="4">
    <source>
        <dbReference type="Pfam" id="PF08609"/>
    </source>
</evidence>
<dbReference type="InterPro" id="IPR016024">
    <property type="entry name" value="ARM-type_fold"/>
</dbReference>
<keyword evidence="2" id="KW-0677">Repeat</keyword>
<evidence type="ECO:0000256" key="3">
    <source>
        <dbReference type="SAM" id="MobiDB-lite"/>
    </source>
</evidence>
<dbReference type="STRING" id="945553.A0A0D2M3W2"/>
<dbReference type="EMBL" id="KN817597">
    <property type="protein sequence ID" value="KJA17878.1"/>
    <property type="molecule type" value="Genomic_DNA"/>
</dbReference>
<proteinExistence type="inferred from homology"/>
<dbReference type="GO" id="GO:0000774">
    <property type="term" value="F:adenyl-nucleotide exchange factor activity"/>
    <property type="evidence" value="ECO:0007669"/>
    <property type="project" value="TreeGrafter"/>
</dbReference>
<dbReference type="InterPro" id="IPR011989">
    <property type="entry name" value="ARM-like"/>
</dbReference>
<name>A0A0D2M3W2_HYPSF</name>
<dbReference type="InterPro" id="IPR050693">
    <property type="entry name" value="Hsp70_NEF-Inhibitors"/>
</dbReference>
<feature type="compositionally biased region" description="Polar residues" evidence="3">
    <location>
        <begin position="233"/>
        <end position="244"/>
    </location>
</feature>
<evidence type="ECO:0000256" key="2">
    <source>
        <dbReference type="ARBA" id="ARBA00022737"/>
    </source>
</evidence>